<feature type="compositionally biased region" description="Basic and acidic residues" evidence="1">
    <location>
        <begin position="380"/>
        <end position="389"/>
    </location>
</feature>
<name>A0A4R5D3U5_9BACT</name>
<proteinExistence type="predicted"/>
<evidence type="ECO:0000313" key="4">
    <source>
        <dbReference type="Proteomes" id="UP000294850"/>
    </source>
</evidence>
<evidence type="ECO:0000256" key="1">
    <source>
        <dbReference type="SAM" id="MobiDB-lite"/>
    </source>
</evidence>
<feature type="domain" description="MobA/VirD2-like nuclease" evidence="2">
    <location>
        <begin position="17"/>
        <end position="149"/>
    </location>
</feature>
<dbReference type="OrthoDB" id="1826980at2"/>
<feature type="region of interest" description="Disordered" evidence="1">
    <location>
        <begin position="330"/>
        <end position="392"/>
    </location>
</feature>
<dbReference type="RefSeq" id="WP_131963067.1">
    <property type="nucleotide sequence ID" value="NZ_SMFL01000031.1"/>
</dbReference>
<gene>
    <name evidence="3" type="ORF">E0F88_33240</name>
</gene>
<feature type="compositionally biased region" description="Basic and acidic residues" evidence="1">
    <location>
        <begin position="421"/>
        <end position="451"/>
    </location>
</feature>
<feature type="compositionally biased region" description="Basic and acidic residues" evidence="1">
    <location>
        <begin position="250"/>
        <end position="278"/>
    </location>
</feature>
<comment type="caution">
    <text evidence="3">The sequence shown here is derived from an EMBL/GenBank/DDBJ whole genome shotgun (WGS) entry which is preliminary data.</text>
</comment>
<sequence>MVIKGRSRGNGVQLADYLLNNIENDRAQLLDVVRGTSRPYDLKKSLLEMSLSSELTKGVHGLYHAQINPAIGEDQPMSPEDWQRAADILEQHLGFDGQKRAIVLHEKKGRVHAHIVWERYDHETGILKNDGQNYKKHDQARAEIERELGHEITPQRRDQTKEPDHKQELTKLWNHAKDGHSFVKEAEKSGYQIAYSDDRRPWRVVTPDGQSLDLVRQLDNAKTKDVRDRLQPIRDELKPEAEALAMVRERAVQKEKAPERPEPEKSERLIPDKSRELSDSQDLAIAMLEQKEKDREANEYKKNQWKDLSPDEYLKYKQDKETQLYKKNQWRDLASEASSSKLEEEPKPENNHFQRYSYNFKIEQQIDPPPVLANVSLQKNEPDNSRELSDSQDLAAAIIERRKQQVERERKVQEAKQQSDITDKVEQLLEEARRRREQQQHDRNKGLDFDR</sequence>
<reference evidence="3 4" key="1">
    <citation type="submission" date="2019-03" db="EMBL/GenBank/DDBJ databases">
        <title>Dyadobacter AR-3-6 sp. nov., isolated from arctic soil.</title>
        <authorList>
            <person name="Chaudhary D.K."/>
        </authorList>
    </citation>
    <scope>NUCLEOTIDE SEQUENCE [LARGE SCALE GENOMIC DNA]</scope>
    <source>
        <strain evidence="3 4">AR-3-6</strain>
    </source>
</reference>
<feature type="region of interest" description="Disordered" evidence="1">
    <location>
        <begin position="408"/>
        <end position="451"/>
    </location>
</feature>
<evidence type="ECO:0000313" key="3">
    <source>
        <dbReference type="EMBL" id="TDE08052.1"/>
    </source>
</evidence>
<accession>A0A4R5D3U5</accession>
<protein>
    <recommendedName>
        <fullName evidence="2">MobA/VirD2-like nuclease domain-containing protein</fullName>
    </recommendedName>
</protein>
<dbReference type="AlphaFoldDB" id="A0A4R5D3U5"/>
<organism evidence="3 4">
    <name type="scientific">Dyadobacter psychrotolerans</name>
    <dbReference type="NCBI Taxonomy" id="2541721"/>
    <lineage>
        <taxon>Bacteria</taxon>
        <taxon>Pseudomonadati</taxon>
        <taxon>Bacteroidota</taxon>
        <taxon>Cytophagia</taxon>
        <taxon>Cytophagales</taxon>
        <taxon>Spirosomataceae</taxon>
        <taxon>Dyadobacter</taxon>
    </lineage>
</organism>
<dbReference type="InterPro" id="IPR005094">
    <property type="entry name" value="Endonuclease_MobA/VirD2"/>
</dbReference>
<feature type="region of interest" description="Disordered" evidence="1">
    <location>
        <begin position="250"/>
        <end position="279"/>
    </location>
</feature>
<dbReference type="EMBL" id="SMFL01000031">
    <property type="protein sequence ID" value="TDE08052.1"/>
    <property type="molecule type" value="Genomic_DNA"/>
</dbReference>
<keyword evidence="4" id="KW-1185">Reference proteome</keyword>
<dbReference type="Pfam" id="PF03432">
    <property type="entry name" value="Relaxase"/>
    <property type="match status" value="1"/>
</dbReference>
<evidence type="ECO:0000259" key="2">
    <source>
        <dbReference type="Pfam" id="PF03432"/>
    </source>
</evidence>
<feature type="compositionally biased region" description="Basic and acidic residues" evidence="1">
    <location>
        <begin position="341"/>
        <end position="352"/>
    </location>
</feature>
<dbReference type="Proteomes" id="UP000294850">
    <property type="component" value="Unassembled WGS sequence"/>
</dbReference>